<reference evidence="1 2" key="1">
    <citation type="submission" date="2018-08" db="EMBL/GenBank/DDBJ databases">
        <title>Recombination of ecologically and evolutionarily significant loci maintains genetic cohesion in the Pseudomonas syringae species complex.</title>
        <authorList>
            <person name="Dillon M."/>
            <person name="Thakur S."/>
            <person name="Almeida R.N.D."/>
            <person name="Weir B.S."/>
            <person name="Guttman D.S."/>
        </authorList>
    </citation>
    <scope>NUCLEOTIDE SEQUENCE [LARGE SCALE GENOMIC DNA]</scope>
    <source>
        <strain evidence="1 2">ICMP 8670</strain>
    </source>
</reference>
<sequence length="70" mass="8105">MVGQLSNGQDRLFYSLNLEDHIPTNYLLRSIDQCLDLGDLRHYLIEVYSALINRFGVLGCALRRKGHDQR</sequence>
<proteinExistence type="predicted"/>
<evidence type="ECO:0008006" key="3">
    <source>
        <dbReference type="Google" id="ProtNLM"/>
    </source>
</evidence>
<organism evidence="1 2">
    <name type="scientific">Pseudomonas syringae pv. primulae</name>
    <dbReference type="NCBI Taxonomy" id="251707"/>
    <lineage>
        <taxon>Bacteria</taxon>
        <taxon>Pseudomonadati</taxon>
        <taxon>Pseudomonadota</taxon>
        <taxon>Gammaproteobacteria</taxon>
        <taxon>Pseudomonadales</taxon>
        <taxon>Pseudomonadaceae</taxon>
        <taxon>Pseudomonas</taxon>
    </lineage>
</organism>
<comment type="caution">
    <text evidence="1">The sequence shown here is derived from an EMBL/GenBank/DDBJ whole genome shotgun (WGS) entry which is preliminary data.</text>
</comment>
<gene>
    <name evidence="1" type="ORF">ALP92_200046</name>
</gene>
<dbReference type="Proteomes" id="UP000276615">
    <property type="component" value="Unassembled WGS sequence"/>
</dbReference>
<dbReference type="AlphaFoldDB" id="A0A3M4RRM6"/>
<evidence type="ECO:0000313" key="1">
    <source>
        <dbReference type="EMBL" id="RMR05333.1"/>
    </source>
</evidence>
<accession>A0A3M4RRM6</accession>
<name>A0A3M4RRM6_9PSED</name>
<dbReference type="EMBL" id="RBRQ01000256">
    <property type="protein sequence ID" value="RMR05333.1"/>
    <property type="molecule type" value="Genomic_DNA"/>
</dbReference>
<protein>
    <recommendedName>
        <fullName evidence="3">Transposase</fullName>
    </recommendedName>
</protein>
<evidence type="ECO:0000313" key="2">
    <source>
        <dbReference type="Proteomes" id="UP000276615"/>
    </source>
</evidence>